<reference evidence="4" key="1">
    <citation type="journal article" date="2021" name="PeerJ">
        <title>Extensive microbial diversity within the chicken gut microbiome revealed by metagenomics and culture.</title>
        <authorList>
            <person name="Gilroy R."/>
            <person name="Ravi A."/>
            <person name="Getino M."/>
            <person name="Pursley I."/>
            <person name="Horton D.L."/>
            <person name="Alikhan N.F."/>
            <person name="Baker D."/>
            <person name="Gharbi K."/>
            <person name="Hall N."/>
            <person name="Watson M."/>
            <person name="Adriaenssens E.M."/>
            <person name="Foster-Nyarko E."/>
            <person name="Jarju S."/>
            <person name="Secka A."/>
            <person name="Antonio M."/>
            <person name="Oren A."/>
            <person name="Chaudhuri R.R."/>
            <person name="La Ragione R."/>
            <person name="Hildebrand F."/>
            <person name="Pallen M.J."/>
        </authorList>
    </citation>
    <scope>NUCLEOTIDE SEQUENCE</scope>
    <source>
        <strain evidence="4">B3-3758</strain>
    </source>
</reference>
<evidence type="ECO:0000256" key="2">
    <source>
        <dbReference type="ARBA" id="ARBA00022803"/>
    </source>
</evidence>
<dbReference type="InterPro" id="IPR051685">
    <property type="entry name" value="Ycf3/AcsC/BcsC/TPR_MFPF"/>
</dbReference>
<dbReference type="SMART" id="SM00028">
    <property type="entry name" value="TPR"/>
    <property type="match status" value="7"/>
</dbReference>
<reference evidence="4" key="2">
    <citation type="submission" date="2021-04" db="EMBL/GenBank/DDBJ databases">
        <authorList>
            <person name="Gilroy R."/>
        </authorList>
    </citation>
    <scope>NUCLEOTIDE SEQUENCE</scope>
    <source>
        <strain evidence="4">B3-3758</strain>
    </source>
</reference>
<sequence length="472" mass="54535">MIKKNLLSGRDRELVELAERYERARTENRHIYMDADDLADLADWYGIRMKPDAAMEVVDYGLELHPDNAALLTEKAYLLLDHYDIPAAQDIAYELDLSLPETKILQAEINILNGQKNAAKRLLATIEDKEDLDTMIKVAYMYINTFQPGEALKWLEPGIGKYEDDEPFMAVLGDAYFGLGMTDEAMEVYDQLIDRNPYASPYWFGLARCYFDKQLYDKVIEACDYAIVSDDEYPDAYLMKGHAYFHLQNEEKALENFTVAARLGAVSQSFVDAFIGLGKVAREEWEGAYRHLLKAIDEYEDGESVVTLSILYSNAALCLHRMGKDDEAQTYWSLALEADPEDAETYLMEGRANLEMKDYERCEQCWEQALYYAPTAHTWNEIGLAYLDNSRVEQARTAFEHVKELAPDYYDINEKLALSNLLLGDKEGFQKYNQLCERPLTMDDFHRAQEYMKKENEENLLLALKRILDMQR</sequence>
<gene>
    <name evidence="4" type="ORF">H9791_06035</name>
</gene>
<dbReference type="SUPFAM" id="SSF81901">
    <property type="entry name" value="HCP-like"/>
    <property type="match status" value="1"/>
</dbReference>
<dbReference type="Pfam" id="PF13432">
    <property type="entry name" value="TPR_16"/>
    <property type="match status" value="1"/>
</dbReference>
<dbReference type="Pfam" id="PF13181">
    <property type="entry name" value="TPR_8"/>
    <property type="match status" value="3"/>
</dbReference>
<accession>A0A9E2KGS1</accession>
<feature type="repeat" description="TPR" evidence="3">
    <location>
        <begin position="166"/>
        <end position="199"/>
    </location>
</feature>
<keyword evidence="2 3" id="KW-0802">TPR repeat</keyword>
<dbReference type="InterPro" id="IPR019734">
    <property type="entry name" value="TPR_rpt"/>
</dbReference>
<protein>
    <submittedName>
        <fullName evidence="4">Tetratricopeptide repeat protein</fullName>
    </submittedName>
</protein>
<dbReference type="PROSITE" id="PS50005">
    <property type="entry name" value="TPR"/>
    <property type="match status" value="3"/>
</dbReference>
<dbReference type="PANTHER" id="PTHR44943">
    <property type="entry name" value="CELLULOSE SYNTHASE OPERON PROTEIN C"/>
    <property type="match status" value="1"/>
</dbReference>
<dbReference type="Gene3D" id="1.25.40.10">
    <property type="entry name" value="Tetratricopeptide repeat domain"/>
    <property type="match status" value="2"/>
</dbReference>
<evidence type="ECO:0000256" key="3">
    <source>
        <dbReference type="PROSITE-ProRule" id="PRU00339"/>
    </source>
</evidence>
<dbReference type="InterPro" id="IPR011990">
    <property type="entry name" value="TPR-like_helical_dom_sf"/>
</dbReference>
<proteinExistence type="predicted"/>
<organism evidence="4 5">
    <name type="scientific">Candidatus Bacteroides intestinipullorum</name>
    <dbReference type="NCBI Taxonomy" id="2838471"/>
    <lineage>
        <taxon>Bacteria</taxon>
        <taxon>Pseudomonadati</taxon>
        <taxon>Bacteroidota</taxon>
        <taxon>Bacteroidia</taxon>
        <taxon>Bacteroidales</taxon>
        <taxon>Bacteroidaceae</taxon>
        <taxon>Bacteroides</taxon>
    </lineage>
</organism>
<dbReference type="Proteomes" id="UP000824236">
    <property type="component" value="Unassembled WGS sequence"/>
</dbReference>
<name>A0A9E2KGS1_9BACE</name>
<dbReference type="EMBL" id="JAHLFO010000080">
    <property type="protein sequence ID" value="MBU3814055.1"/>
    <property type="molecule type" value="Genomic_DNA"/>
</dbReference>
<evidence type="ECO:0000313" key="4">
    <source>
        <dbReference type="EMBL" id="MBU3814055.1"/>
    </source>
</evidence>
<dbReference type="AlphaFoldDB" id="A0A9E2KGS1"/>
<keyword evidence="1" id="KW-0677">Repeat</keyword>
<evidence type="ECO:0000256" key="1">
    <source>
        <dbReference type="ARBA" id="ARBA00022737"/>
    </source>
</evidence>
<dbReference type="SUPFAM" id="SSF48452">
    <property type="entry name" value="TPR-like"/>
    <property type="match status" value="1"/>
</dbReference>
<feature type="repeat" description="TPR" evidence="3">
    <location>
        <begin position="234"/>
        <end position="267"/>
    </location>
</feature>
<comment type="caution">
    <text evidence="4">The sequence shown here is derived from an EMBL/GenBank/DDBJ whole genome shotgun (WGS) entry which is preliminary data.</text>
</comment>
<feature type="repeat" description="TPR" evidence="3">
    <location>
        <begin position="376"/>
        <end position="409"/>
    </location>
</feature>
<dbReference type="PANTHER" id="PTHR44943:SF8">
    <property type="entry name" value="TPR REPEAT-CONTAINING PROTEIN MJ0263"/>
    <property type="match status" value="1"/>
</dbReference>
<evidence type="ECO:0000313" key="5">
    <source>
        <dbReference type="Proteomes" id="UP000824236"/>
    </source>
</evidence>